<comment type="cofactor">
    <cofactor evidence="10">
        <name>K(+)</name>
        <dbReference type="ChEBI" id="CHEBI:29103"/>
    </cofactor>
    <text evidence="10">Binds 1 potassium ion per subunit.</text>
</comment>
<sequence length="214" mass="23748">MSRKEIYEIERRAFDEFLIPPLILMENAGREIALESRRMLSTLRRKEIVVLAGRGNNGGDGMVAARYLHCWGFPVSVFIFFDPSMTKEPSFTNYRIVFKMGIPCESFGEEKIKQKIVSSGLVIDALFGIGLSRPVEAPEANAIEIVNNAKIKVLSVDIPSGIDADSGDVLGYAIKADITVTFGFAKKGLYINEGKRYAGKIKVVDIGYPPEIYM</sequence>
<dbReference type="EMBL" id="MWDQ01000145">
    <property type="protein sequence ID" value="OQB72021.1"/>
    <property type="molecule type" value="Genomic_DNA"/>
</dbReference>
<dbReference type="GO" id="GO:0046872">
    <property type="term" value="F:metal ion binding"/>
    <property type="evidence" value="ECO:0007669"/>
    <property type="project" value="UniProtKB-KW"/>
</dbReference>
<evidence type="ECO:0000256" key="1">
    <source>
        <dbReference type="ARBA" id="ARBA00000013"/>
    </source>
</evidence>
<dbReference type="InterPro" id="IPR004443">
    <property type="entry name" value="YjeF_N_dom"/>
</dbReference>
<keyword evidence="7 10" id="KW-0630">Potassium</keyword>
<feature type="binding site" evidence="10">
    <location>
        <position position="160"/>
    </location>
    <ligand>
        <name>K(+)</name>
        <dbReference type="ChEBI" id="CHEBI:29103"/>
    </ligand>
</feature>
<evidence type="ECO:0000256" key="3">
    <source>
        <dbReference type="ARBA" id="ARBA00012228"/>
    </source>
</evidence>
<feature type="binding site" evidence="10">
    <location>
        <position position="124"/>
    </location>
    <ligand>
        <name>K(+)</name>
        <dbReference type="ChEBI" id="CHEBI:29103"/>
    </ligand>
</feature>
<dbReference type="InterPro" id="IPR032976">
    <property type="entry name" value="YJEFN_prot_NAXE-like"/>
</dbReference>
<organism evidence="12">
    <name type="scientific">candidate division TA06 bacterium ADurb.Bin131</name>
    <dbReference type="NCBI Taxonomy" id="1852827"/>
    <lineage>
        <taxon>Bacteria</taxon>
        <taxon>Bacteria division TA06</taxon>
    </lineage>
</organism>
<dbReference type="NCBIfam" id="TIGR00197">
    <property type="entry name" value="yjeF_nterm"/>
    <property type="match status" value="1"/>
</dbReference>
<comment type="catalytic activity">
    <reaction evidence="1 10">
        <text>(6R)-NADHX = (6S)-NADHX</text>
        <dbReference type="Rhea" id="RHEA:32215"/>
        <dbReference type="ChEBI" id="CHEBI:64074"/>
        <dbReference type="ChEBI" id="CHEBI:64075"/>
        <dbReference type="EC" id="5.1.99.6"/>
    </reaction>
</comment>
<evidence type="ECO:0000256" key="6">
    <source>
        <dbReference type="ARBA" id="ARBA00022857"/>
    </source>
</evidence>
<feature type="domain" description="YjeF N-terminal" evidence="11">
    <location>
        <begin position="6"/>
        <end position="214"/>
    </location>
</feature>
<evidence type="ECO:0000256" key="2">
    <source>
        <dbReference type="ARBA" id="ARBA00000909"/>
    </source>
</evidence>
<dbReference type="GO" id="GO:0000166">
    <property type="term" value="F:nucleotide binding"/>
    <property type="evidence" value="ECO:0007669"/>
    <property type="project" value="UniProtKB-KW"/>
</dbReference>
<feature type="binding site" evidence="10">
    <location>
        <position position="157"/>
    </location>
    <ligand>
        <name>(6S)-NADPHX</name>
        <dbReference type="ChEBI" id="CHEBI:64076"/>
    </ligand>
</feature>
<comment type="caution">
    <text evidence="12">The sequence shown here is derived from an EMBL/GenBank/DDBJ whole genome shotgun (WGS) entry which is preliminary data.</text>
</comment>
<keyword evidence="8 10" id="KW-0520">NAD</keyword>
<evidence type="ECO:0000256" key="8">
    <source>
        <dbReference type="ARBA" id="ARBA00023027"/>
    </source>
</evidence>
<dbReference type="PANTHER" id="PTHR13232">
    <property type="entry name" value="NAD(P)H-HYDRATE EPIMERASE"/>
    <property type="match status" value="1"/>
</dbReference>
<evidence type="ECO:0000256" key="10">
    <source>
        <dbReference type="HAMAP-Rule" id="MF_01966"/>
    </source>
</evidence>
<keyword evidence="5 10" id="KW-0547">Nucleotide-binding</keyword>
<evidence type="ECO:0000256" key="5">
    <source>
        <dbReference type="ARBA" id="ARBA00022741"/>
    </source>
</evidence>
<feature type="binding site" evidence="10">
    <location>
        <begin position="128"/>
        <end position="134"/>
    </location>
    <ligand>
        <name>(6S)-NADPHX</name>
        <dbReference type="ChEBI" id="CHEBI:64076"/>
    </ligand>
</feature>
<keyword evidence="9 10" id="KW-0413">Isomerase</keyword>
<evidence type="ECO:0000313" key="12">
    <source>
        <dbReference type="EMBL" id="OQB72021.1"/>
    </source>
</evidence>
<keyword evidence="4 10" id="KW-0479">Metal-binding</keyword>
<comment type="similarity">
    <text evidence="10">Belongs to the NnrE/AIBP family.</text>
</comment>
<dbReference type="GO" id="GO:0052856">
    <property type="term" value="F:NAD(P)HX epimerase activity"/>
    <property type="evidence" value="ECO:0007669"/>
    <property type="project" value="UniProtKB-UniRule"/>
</dbReference>
<evidence type="ECO:0000256" key="4">
    <source>
        <dbReference type="ARBA" id="ARBA00022723"/>
    </source>
</evidence>
<gene>
    <name evidence="12" type="primary">nnr_2</name>
    <name evidence="10" type="synonym">nnrE</name>
    <name evidence="12" type="ORF">BWX89_01497</name>
</gene>
<dbReference type="PROSITE" id="PS51385">
    <property type="entry name" value="YJEF_N"/>
    <property type="match status" value="1"/>
</dbReference>
<dbReference type="AlphaFoldDB" id="A0A1V6C5A7"/>
<evidence type="ECO:0000256" key="7">
    <source>
        <dbReference type="ARBA" id="ARBA00022958"/>
    </source>
</evidence>
<accession>A0A1V6C5A7</accession>
<dbReference type="Pfam" id="PF03853">
    <property type="entry name" value="YjeF_N"/>
    <property type="match status" value="1"/>
</dbReference>
<dbReference type="HAMAP" id="MF_01966">
    <property type="entry name" value="NADHX_epimerase"/>
    <property type="match status" value="1"/>
</dbReference>
<evidence type="ECO:0000259" key="11">
    <source>
        <dbReference type="PROSITE" id="PS51385"/>
    </source>
</evidence>
<dbReference type="EC" id="5.1.99.6" evidence="3 10"/>
<comment type="catalytic activity">
    <reaction evidence="2 10">
        <text>(6R)-NADPHX = (6S)-NADPHX</text>
        <dbReference type="Rhea" id="RHEA:32227"/>
        <dbReference type="ChEBI" id="CHEBI:64076"/>
        <dbReference type="ChEBI" id="CHEBI:64077"/>
        <dbReference type="EC" id="5.1.99.6"/>
    </reaction>
</comment>
<protein>
    <recommendedName>
        <fullName evidence="3 10">NAD(P)H-hydrate epimerase</fullName>
        <ecNumber evidence="3 10">5.1.99.6</ecNumber>
    </recommendedName>
    <alternativeName>
        <fullName evidence="10">NAD(P)HX epimerase</fullName>
    </alternativeName>
</protein>
<dbReference type="Proteomes" id="UP000485562">
    <property type="component" value="Unassembled WGS sequence"/>
</dbReference>
<feature type="binding site" evidence="10">
    <location>
        <begin position="56"/>
        <end position="60"/>
    </location>
    <ligand>
        <name>(6S)-NADPHX</name>
        <dbReference type="ChEBI" id="CHEBI:64076"/>
    </ligand>
</feature>
<comment type="function">
    <text evidence="10">Catalyzes the epimerization of the S- and R-forms of NAD(P)HX, a damaged form of NAD(P)H that is a result of enzymatic or heat-dependent hydration. This is a prerequisite for the S-specific NAD(P)H-hydrate dehydratase to allow the repair of both epimers of NAD(P)HX.</text>
</comment>
<feature type="binding site" evidence="10">
    <location>
        <position position="57"/>
    </location>
    <ligand>
        <name>K(+)</name>
        <dbReference type="ChEBI" id="CHEBI:29103"/>
    </ligand>
</feature>
<reference evidence="12" key="1">
    <citation type="submission" date="2017-02" db="EMBL/GenBank/DDBJ databases">
        <title>Delving into the versatile metabolic prowess of the omnipresent phylum Bacteroidetes.</title>
        <authorList>
            <person name="Nobu M.K."/>
            <person name="Mei R."/>
            <person name="Narihiro T."/>
            <person name="Kuroda K."/>
            <person name="Liu W.-T."/>
        </authorList>
    </citation>
    <scope>NUCLEOTIDE SEQUENCE</scope>
    <source>
        <strain evidence="12">ADurb.Bin131</strain>
    </source>
</reference>
<evidence type="ECO:0000256" key="9">
    <source>
        <dbReference type="ARBA" id="ARBA00023235"/>
    </source>
</evidence>
<dbReference type="PANTHER" id="PTHR13232:SF10">
    <property type="entry name" value="NAD(P)H-HYDRATE EPIMERASE"/>
    <property type="match status" value="1"/>
</dbReference>
<dbReference type="SUPFAM" id="SSF64153">
    <property type="entry name" value="YjeF N-terminal domain-like"/>
    <property type="match status" value="1"/>
</dbReference>
<proteinExistence type="inferred from homology"/>
<comment type="caution">
    <text evidence="10">Lacks conserved residue(s) required for the propagation of feature annotation.</text>
</comment>
<name>A0A1V6C5A7_UNCT6</name>
<keyword evidence="6 10" id="KW-0521">NADP</keyword>
<dbReference type="Gene3D" id="3.40.50.10260">
    <property type="entry name" value="YjeF N-terminal domain"/>
    <property type="match status" value="1"/>
</dbReference>
<dbReference type="InterPro" id="IPR036652">
    <property type="entry name" value="YjeF_N_dom_sf"/>
</dbReference>